<comment type="caution">
    <text evidence="2">The sequence shown here is derived from an EMBL/GenBank/DDBJ whole genome shotgun (WGS) entry which is preliminary data.</text>
</comment>
<dbReference type="Pfam" id="PF03724">
    <property type="entry name" value="META"/>
    <property type="match status" value="1"/>
</dbReference>
<evidence type="ECO:0000313" key="2">
    <source>
        <dbReference type="EMBL" id="GAK95804.1"/>
    </source>
</evidence>
<protein>
    <recommendedName>
        <fullName evidence="1">DUF306 domain-containing protein</fullName>
    </recommendedName>
</protein>
<evidence type="ECO:0000313" key="3">
    <source>
        <dbReference type="Proteomes" id="UP000029221"/>
    </source>
</evidence>
<dbReference type="PANTHER" id="PTHR35535:SF1">
    <property type="entry name" value="HEAT SHOCK PROTEIN HSLJ"/>
    <property type="match status" value="1"/>
</dbReference>
<evidence type="ECO:0000259" key="1">
    <source>
        <dbReference type="Pfam" id="PF03724"/>
    </source>
</evidence>
<dbReference type="Proteomes" id="UP000029221">
    <property type="component" value="Unassembled WGS sequence"/>
</dbReference>
<dbReference type="AlphaFoldDB" id="A0A090PY72"/>
<dbReference type="Gene3D" id="2.40.128.270">
    <property type="match status" value="1"/>
</dbReference>
<dbReference type="InterPro" id="IPR038670">
    <property type="entry name" value="HslJ-like_sf"/>
</dbReference>
<sequence length="131" mass="14656">MKKAAIFVMIIFTTLSCKTIEDMNGNYKVTTVGDNNYGEYDITLNIETDGTVNRISGKSACNQYSGEFKYQGTSIEIGPLMGTKMYCRELDKIERDYTAHLTKSVQVKPTEDGLELFDESGTLTIKAIKIK</sequence>
<dbReference type="PANTHER" id="PTHR35535">
    <property type="entry name" value="HEAT SHOCK PROTEIN HSLJ"/>
    <property type="match status" value="1"/>
</dbReference>
<dbReference type="EMBL" id="BBML01000001">
    <property type="protein sequence ID" value="GAK95804.1"/>
    <property type="molecule type" value="Genomic_DNA"/>
</dbReference>
<dbReference type="PROSITE" id="PS51257">
    <property type="entry name" value="PROKAR_LIPOPROTEIN"/>
    <property type="match status" value="1"/>
</dbReference>
<reference evidence="2" key="1">
    <citation type="journal article" date="2014" name="Genome Announc.">
        <title>Draft Genome Sequences of Marine Flavobacterium Nonlabens Strains NR17, NR24, NR27, NR32, NR33, and Ara13.</title>
        <authorList>
            <person name="Nakanishi M."/>
            <person name="Meirelles P."/>
            <person name="Suzuki R."/>
            <person name="Takatani N."/>
            <person name="Mino S."/>
            <person name="Suda W."/>
            <person name="Oshima K."/>
            <person name="Hattori M."/>
            <person name="Ohkuma M."/>
            <person name="Hosokawa M."/>
            <person name="Miyashita K."/>
            <person name="Thompson F.L."/>
            <person name="Niwa A."/>
            <person name="Sawabe T."/>
            <person name="Sawabe T."/>
        </authorList>
    </citation>
    <scope>NUCLEOTIDE SEQUENCE [LARGE SCALE GENOMIC DNA]</scope>
    <source>
        <strain evidence="2">JCM 19294</strain>
    </source>
</reference>
<feature type="domain" description="DUF306" evidence="1">
    <location>
        <begin position="24"/>
        <end position="123"/>
    </location>
</feature>
<keyword evidence="3" id="KW-1185">Reference proteome</keyword>
<gene>
    <name evidence="2" type="ORF">JCM19294_2586</name>
</gene>
<dbReference type="eggNOG" id="COG3187">
    <property type="taxonomic scope" value="Bacteria"/>
</dbReference>
<name>A0A090PY72_9FLAO</name>
<proteinExistence type="predicted"/>
<organism evidence="2 3">
    <name type="scientific">Nonlabens tegetincola</name>
    <dbReference type="NCBI Taxonomy" id="323273"/>
    <lineage>
        <taxon>Bacteria</taxon>
        <taxon>Pseudomonadati</taxon>
        <taxon>Bacteroidota</taxon>
        <taxon>Flavobacteriia</taxon>
        <taxon>Flavobacteriales</taxon>
        <taxon>Flavobacteriaceae</taxon>
        <taxon>Nonlabens</taxon>
    </lineage>
</organism>
<dbReference type="InterPro" id="IPR053147">
    <property type="entry name" value="Hsp_HslJ-like"/>
</dbReference>
<dbReference type="InterPro" id="IPR005184">
    <property type="entry name" value="DUF306_Meta_HslJ"/>
</dbReference>
<dbReference type="STRING" id="319236.BST91_11765"/>
<accession>A0A090PY72</accession>